<dbReference type="Pfam" id="PF04959">
    <property type="entry name" value="ARS2"/>
    <property type="match status" value="1"/>
</dbReference>
<organism evidence="7 8">
    <name type="scientific">Aplysia californica</name>
    <name type="common">California sea hare</name>
    <dbReference type="NCBI Taxonomy" id="6500"/>
    <lineage>
        <taxon>Eukaryota</taxon>
        <taxon>Metazoa</taxon>
        <taxon>Spiralia</taxon>
        <taxon>Lophotrochozoa</taxon>
        <taxon>Mollusca</taxon>
        <taxon>Gastropoda</taxon>
        <taxon>Heterobranchia</taxon>
        <taxon>Euthyneura</taxon>
        <taxon>Tectipleura</taxon>
        <taxon>Aplysiida</taxon>
        <taxon>Aplysioidea</taxon>
        <taxon>Aplysiidae</taxon>
        <taxon>Aplysia</taxon>
    </lineage>
</organism>
<dbReference type="GeneID" id="101863681"/>
<feature type="compositionally biased region" description="Acidic residues" evidence="4">
    <location>
        <begin position="417"/>
        <end position="431"/>
    </location>
</feature>
<feature type="domain" description="SERRATE/Ars2 C-terminal" evidence="5">
    <location>
        <begin position="722"/>
        <end position="919"/>
    </location>
</feature>
<dbReference type="PANTHER" id="PTHR13165:SF0">
    <property type="entry name" value="SERRATE RNA EFFECTOR MOLECULE HOMOLOG"/>
    <property type="match status" value="1"/>
</dbReference>
<keyword evidence="3" id="KW-0539">Nucleus</keyword>
<dbReference type="InterPro" id="IPR035979">
    <property type="entry name" value="RBD_domain_sf"/>
</dbReference>
<evidence type="ECO:0000256" key="4">
    <source>
        <dbReference type="SAM" id="MobiDB-lite"/>
    </source>
</evidence>
<feature type="region of interest" description="Disordered" evidence="4">
    <location>
        <begin position="830"/>
        <end position="947"/>
    </location>
</feature>
<feature type="compositionally biased region" description="Polar residues" evidence="4">
    <location>
        <begin position="326"/>
        <end position="336"/>
    </location>
</feature>
<comment type="similarity">
    <text evidence="2">Belongs to the ARS2 family.</text>
</comment>
<accession>A0ABM0JTY0</accession>
<dbReference type="InterPro" id="IPR012677">
    <property type="entry name" value="Nucleotide-bd_a/b_plait_sf"/>
</dbReference>
<dbReference type="Proteomes" id="UP000694888">
    <property type="component" value="Unplaced"/>
</dbReference>
<feature type="domain" description="SERRATE/Ars2 N-terminal" evidence="6">
    <location>
        <begin position="174"/>
        <end position="283"/>
    </location>
</feature>
<dbReference type="Pfam" id="PF12066">
    <property type="entry name" value="SERRATE_Ars2_N"/>
    <property type="match status" value="1"/>
</dbReference>
<comment type="subcellular location">
    <subcellularLocation>
        <location evidence="1">Nucleus</location>
    </subcellularLocation>
</comment>
<feature type="region of interest" description="Disordered" evidence="4">
    <location>
        <begin position="294"/>
        <end position="494"/>
    </location>
</feature>
<feature type="region of interest" description="Disordered" evidence="4">
    <location>
        <begin position="1"/>
        <end position="169"/>
    </location>
</feature>
<feature type="compositionally biased region" description="Basic and acidic residues" evidence="4">
    <location>
        <begin position="903"/>
        <end position="913"/>
    </location>
</feature>
<feature type="compositionally biased region" description="Low complexity" evidence="4">
    <location>
        <begin position="388"/>
        <end position="399"/>
    </location>
</feature>
<proteinExistence type="inferred from homology"/>
<dbReference type="InterPro" id="IPR039727">
    <property type="entry name" value="SE/Ars2"/>
</dbReference>
<name>A0ABM0JTY0_APLCA</name>
<sequence length="947" mass="108767">MGDSDDEFERKKGRDKFRRERNDYERRSDDRRRDNWDDRRPSMRGGQRGWRGNPGGGMRSRDMWSGRGANMRDRRDMYSRQYDDRRRDRFSPGRFDGGPHPAKRMRRDWDEGGYSGMYESPFQVSNGPPGADRAGWTPRNMEVSSGPPDRGGFPERRDAIDPEHPTQPPLMTFKQFLNKQEDTISQEDAIRLFEDYKLDFRRQQINEFFLAHKEEEWFKSKYHPEECDKRQVEVKAALESRRKVFEALREKKFFEDISVDIDCTDSLIKIMDAAVILLEGGNDLDLTILDNPLLEPGERSRQNSETVTSPIKTDKKKSDDEDGEISDSNPTKTMSDSEQEPTDQTDKKEEVDEDKDKDQEKKAEPKDQTLEMTITPEQEELKKKAMEYQKQQEAAAAEAKAQRRKKKSMRKKSDYSYESDSESGSESDSDPEPAPPGLEDDATAPPGVEPEAEPKSTVDEAGDRAEKEPEGAEEDNKAKEEKEEEKPRPLHRTNSIFLRNLAPTITKQEVEAMCRRYPGFIRVALQDPQPERRFLRRGWVTFSKECNIKDVCWTLNNIRLRDCELGATLNRELKQRIRMANGLTVHKQVMRNDIKMAAKIIQILDKKWGLWEDEGEEKKDNEKELQFGFVTKNPVLKNITDFLVEEGSFEEEELIGESDDDKKDANHEITVEKDLSLCLALDKMVLYLRLVHSIDYYAANEYPNEDEMPHRCGIMHARGEPPGPTAKMTQTDVNEWMGSFEKKIKPFMEAALKISDTEAAQLGQKDPDVEVEKFVQANTQELSRDKWLCPLSGKKFKGPEFVRKHIYNKHGEKVDEVRKEVKFFNNYLVDPKRPALPEHPSSRPKPPPPAAPAASPQAAPPQRADPYGNNYTSPGGAIGFSQSRPPLYGGGAGAAYQSPFSVRDNRPPPDNFRRSNFGGAARPYRRSDPRQLIQYTDLDAPDDGDIF</sequence>
<dbReference type="Gene3D" id="3.30.70.330">
    <property type="match status" value="1"/>
</dbReference>
<dbReference type="CDD" id="cd00590">
    <property type="entry name" value="RRM_SF"/>
    <property type="match status" value="1"/>
</dbReference>
<evidence type="ECO:0000259" key="5">
    <source>
        <dbReference type="Pfam" id="PF04959"/>
    </source>
</evidence>
<dbReference type="PANTHER" id="PTHR13165">
    <property type="entry name" value="ARSENITE-RESISTANCE PROTEIN 2"/>
    <property type="match status" value="1"/>
</dbReference>
<feature type="compositionally biased region" description="Gly residues" evidence="4">
    <location>
        <begin position="46"/>
        <end position="58"/>
    </location>
</feature>
<reference evidence="8" key="1">
    <citation type="submission" date="2025-08" db="UniProtKB">
        <authorList>
            <consortium name="RefSeq"/>
        </authorList>
    </citation>
    <scope>IDENTIFICATION</scope>
</reference>
<feature type="compositionally biased region" description="Basic and acidic residues" evidence="4">
    <location>
        <begin position="452"/>
        <end position="488"/>
    </location>
</feature>
<feature type="compositionally biased region" description="Basic and acidic residues" evidence="4">
    <location>
        <begin position="152"/>
        <end position="164"/>
    </location>
</feature>
<evidence type="ECO:0000256" key="1">
    <source>
        <dbReference type="ARBA" id="ARBA00004123"/>
    </source>
</evidence>
<dbReference type="InterPro" id="IPR021933">
    <property type="entry name" value="SERRATE/Ars2_N"/>
</dbReference>
<dbReference type="RefSeq" id="XP_005101409.1">
    <property type="nucleotide sequence ID" value="XM_005101352.3"/>
</dbReference>
<evidence type="ECO:0000256" key="3">
    <source>
        <dbReference type="ARBA" id="ARBA00023242"/>
    </source>
</evidence>
<feature type="compositionally biased region" description="Basic and acidic residues" evidence="4">
    <location>
        <begin position="59"/>
        <end position="91"/>
    </location>
</feature>
<protein>
    <submittedName>
        <fullName evidence="8">Serrate RNA effector molecule homolog isoform X1</fullName>
    </submittedName>
</protein>
<evidence type="ECO:0000313" key="8">
    <source>
        <dbReference type="RefSeq" id="XP_005101409.1"/>
    </source>
</evidence>
<feature type="compositionally biased region" description="Basic and acidic residues" evidence="4">
    <location>
        <begin position="8"/>
        <end position="41"/>
    </location>
</feature>
<keyword evidence="7" id="KW-1185">Reference proteome</keyword>
<feature type="compositionally biased region" description="Low complexity" evidence="4">
    <location>
        <begin position="852"/>
        <end position="864"/>
    </location>
</feature>
<evidence type="ECO:0000256" key="2">
    <source>
        <dbReference type="ARBA" id="ARBA00005407"/>
    </source>
</evidence>
<evidence type="ECO:0000313" key="7">
    <source>
        <dbReference type="Proteomes" id="UP000694888"/>
    </source>
</evidence>
<dbReference type="InterPro" id="IPR007042">
    <property type="entry name" value="SERRATE/Ars2_C"/>
</dbReference>
<gene>
    <name evidence="8" type="primary">LOC101863681</name>
</gene>
<feature type="compositionally biased region" description="Basic and acidic residues" evidence="4">
    <location>
        <begin position="344"/>
        <end position="369"/>
    </location>
</feature>
<dbReference type="SUPFAM" id="SSF54928">
    <property type="entry name" value="RNA-binding domain, RBD"/>
    <property type="match status" value="1"/>
</dbReference>
<evidence type="ECO:0000259" key="6">
    <source>
        <dbReference type="Pfam" id="PF12066"/>
    </source>
</evidence>